<evidence type="ECO:0000313" key="2">
    <source>
        <dbReference type="Proteomes" id="UP000799755"/>
    </source>
</evidence>
<comment type="caution">
    <text evidence="1">The sequence shown here is derived from an EMBL/GenBank/DDBJ whole genome shotgun (WGS) entry which is preliminary data.</text>
</comment>
<accession>A0ACB6QV60</accession>
<reference evidence="1" key="1">
    <citation type="journal article" date="2020" name="Stud. Mycol.">
        <title>101 Dothideomycetes genomes: a test case for predicting lifestyles and emergence of pathogens.</title>
        <authorList>
            <person name="Haridas S."/>
            <person name="Albert R."/>
            <person name="Binder M."/>
            <person name="Bloem J."/>
            <person name="Labutti K."/>
            <person name="Salamov A."/>
            <person name="Andreopoulos B."/>
            <person name="Baker S."/>
            <person name="Barry K."/>
            <person name="Bills G."/>
            <person name="Bluhm B."/>
            <person name="Cannon C."/>
            <person name="Castanera R."/>
            <person name="Culley D."/>
            <person name="Daum C."/>
            <person name="Ezra D."/>
            <person name="Gonzalez J."/>
            <person name="Henrissat B."/>
            <person name="Kuo A."/>
            <person name="Liang C."/>
            <person name="Lipzen A."/>
            <person name="Lutzoni F."/>
            <person name="Magnuson J."/>
            <person name="Mondo S."/>
            <person name="Nolan M."/>
            <person name="Ohm R."/>
            <person name="Pangilinan J."/>
            <person name="Park H.-J."/>
            <person name="Ramirez L."/>
            <person name="Alfaro M."/>
            <person name="Sun H."/>
            <person name="Tritt A."/>
            <person name="Yoshinaga Y."/>
            <person name="Zwiers L.-H."/>
            <person name="Turgeon B."/>
            <person name="Goodwin S."/>
            <person name="Spatafora J."/>
            <person name="Crous P."/>
            <person name="Grigoriev I."/>
        </authorList>
    </citation>
    <scope>NUCLEOTIDE SEQUENCE</scope>
    <source>
        <strain evidence="1">ATCC 200398</strain>
    </source>
</reference>
<gene>
    <name evidence="1" type="ORF">BDR25DRAFT_343009</name>
</gene>
<proteinExistence type="predicted"/>
<sequence length="387" mass="43479">METRAFVSANAPSAPRFSLNVFLGIVWGGFTLATIFVVCRANLRFRTFRCFYIDDAFVLVAWLMVLAMSITWQCLAGNMYLNNAVSRGEQMPSSDFVDRSETFLKASAAYVFLFYSALWCIKLSFLFFFRRLYVNIGSWMRFWWVILAITIATWAVCVGNIDYKCLVSPLTEIALKCSSDSAVKYQKVTLILNCILDIFTDTLILCIPITMLWKVRISPRRKIALGAVFSVTVFTIVFAIARVSLMNSHTWHEDMIWLYNWSNIETYAGKDVLCHLESSLISDTAALIVCSLGSFRSLFKSQDSAKTPLPPVGAPHTIGGSPKKRKLDSFAHIFTSSIAKTLETSESQHEFVELKEPVTTHATSISGSSAHDLESMEFPTYHGINLA</sequence>
<protein>
    <submittedName>
        <fullName evidence="1">Uncharacterized protein</fullName>
    </submittedName>
</protein>
<evidence type="ECO:0000313" key="1">
    <source>
        <dbReference type="EMBL" id="KAF2470762.1"/>
    </source>
</evidence>
<dbReference type="EMBL" id="MU003507">
    <property type="protein sequence ID" value="KAF2470762.1"/>
    <property type="molecule type" value="Genomic_DNA"/>
</dbReference>
<organism evidence="1 2">
    <name type="scientific">Lindgomyces ingoldianus</name>
    <dbReference type="NCBI Taxonomy" id="673940"/>
    <lineage>
        <taxon>Eukaryota</taxon>
        <taxon>Fungi</taxon>
        <taxon>Dikarya</taxon>
        <taxon>Ascomycota</taxon>
        <taxon>Pezizomycotina</taxon>
        <taxon>Dothideomycetes</taxon>
        <taxon>Pleosporomycetidae</taxon>
        <taxon>Pleosporales</taxon>
        <taxon>Lindgomycetaceae</taxon>
        <taxon>Lindgomyces</taxon>
    </lineage>
</organism>
<dbReference type="Proteomes" id="UP000799755">
    <property type="component" value="Unassembled WGS sequence"/>
</dbReference>
<name>A0ACB6QV60_9PLEO</name>
<keyword evidence="2" id="KW-1185">Reference proteome</keyword>